<dbReference type="OrthoDB" id="384721at2"/>
<dbReference type="Proteomes" id="UP000306477">
    <property type="component" value="Unassembled WGS sequence"/>
</dbReference>
<keyword evidence="3" id="KW-1185">Reference proteome</keyword>
<comment type="caution">
    <text evidence="2">The sequence shown here is derived from an EMBL/GenBank/DDBJ whole genome shotgun (WGS) entry which is preliminary data.</text>
</comment>
<dbReference type="Gene3D" id="3.20.20.190">
    <property type="entry name" value="Phosphatidylinositol (PI) phosphodiesterase"/>
    <property type="match status" value="1"/>
</dbReference>
<evidence type="ECO:0000313" key="2">
    <source>
        <dbReference type="EMBL" id="THE13057.1"/>
    </source>
</evidence>
<dbReference type="PANTHER" id="PTHR46211">
    <property type="entry name" value="GLYCEROPHOSPHORYL DIESTER PHOSPHODIESTERASE"/>
    <property type="match status" value="1"/>
</dbReference>
<dbReference type="PROSITE" id="PS51704">
    <property type="entry name" value="GP_PDE"/>
    <property type="match status" value="1"/>
</dbReference>
<dbReference type="InterPro" id="IPR017946">
    <property type="entry name" value="PLC-like_Pdiesterase_TIM-brl"/>
</dbReference>
<reference evidence="2 3" key="1">
    <citation type="journal article" date="2019" name="Indoor Air">
        <title>Impacts of indoor surface finishes on bacterial viability.</title>
        <authorList>
            <person name="Hu J."/>
            <person name="Maamar S.B."/>
            <person name="Glawe A.J."/>
            <person name="Gottel N."/>
            <person name="Gilbert J.A."/>
            <person name="Hartmann E.M."/>
        </authorList>
    </citation>
    <scope>NUCLEOTIDE SEQUENCE [LARGE SCALE GENOMIC DNA]</scope>
    <source>
        <strain evidence="2 3">AF060A6</strain>
    </source>
</reference>
<dbReference type="SUPFAM" id="SSF51695">
    <property type="entry name" value="PLC-like phosphodiesterases"/>
    <property type="match status" value="1"/>
</dbReference>
<dbReference type="GO" id="GO:0008081">
    <property type="term" value="F:phosphoric diester hydrolase activity"/>
    <property type="evidence" value="ECO:0007669"/>
    <property type="project" value="InterPro"/>
</dbReference>
<dbReference type="Pfam" id="PF03009">
    <property type="entry name" value="GDPD"/>
    <property type="match status" value="1"/>
</dbReference>
<gene>
    <name evidence="2" type="ORF">E1I69_09310</name>
</gene>
<organism evidence="2 3">
    <name type="scientific">Bacillus timonensis</name>
    <dbReference type="NCBI Taxonomy" id="1033734"/>
    <lineage>
        <taxon>Bacteria</taxon>
        <taxon>Bacillati</taxon>
        <taxon>Bacillota</taxon>
        <taxon>Bacilli</taxon>
        <taxon>Bacillales</taxon>
        <taxon>Bacillaceae</taxon>
        <taxon>Bacillus</taxon>
    </lineage>
</organism>
<accession>A0A4S3PTG0</accession>
<dbReference type="InterPro" id="IPR030395">
    <property type="entry name" value="GP_PDE_dom"/>
</dbReference>
<dbReference type="PANTHER" id="PTHR46211:SF14">
    <property type="entry name" value="GLYCEROPHOSPHODIESTER PHOSPHODIESTERASE"/>
    <property type="match status" value="1"/>
</dbReference>
<name>A0A4S3PTG0_9BACI</name>
<feature type="domain" description="GP-PDE" evidence="1">
    <location>
        <begin position="48"/>
        <end position="285"/>
    </location>
</feature>
<dbReference type="GO" id="GO:0006629">
    <property type="term" value="P:lipid metabolic process"/>
    <property type="evidence" value="ECO:0007669"/>
    <property type="project" value="InterPro"/>
</dbReference>
<proteinExistence type="predicted"/>
<sequence>MVVNDETMGRIRLVKRYLVLTLLISLGFATIALAITERKEEPVRAGESLIIAHRGANDRFNEHTLTAYKIASQDGVDYLEIDLRMTKDGELVAMHDYTIDRTTNGKGKVSGYTLSELKKYQTVSTFENKKVSEEIPSLREIFDEFSDTENFYIETRLVNNQLAMEEKVIELLDEYQLLDDKRVILQSFSTKSLDKISTLAPDIPLTLLFKKGKFDLNKAIATDYPIIGIESNDVTSRIVKKLHGNGKKVHVYFTNKKTQKREQTRLKDLQIDGYFTDYILYTKEL</sequence>
<evidence type="ECO:0000259" key="1">
    <source>
        <dbReference type="PROSITE" id="PS51704"/>
    </source>
</evidence>
<dbReference type="EMBL" id="SLUB01000012">
    <property type="protein sequence ID" value="THE13057.1"/>
    <property type="molecule type" value="Genomic_DNA"/>
</dbReference>
<protein>
    <submittedName>
        <fullName evidence="2">Glycerophosphodiester phosphodiesterase</fullName>
    </submittedName>
</protein>
<evidence type="ECO:0000313" key="3">
    <source>
        <dbReference type="Proteomes" id="UP000306477"/>
    </source>
</evidence>
<dbReference type="AlphaFoldDB" id="A0A4S3PTG0"/>